<keyword evidence="2" id="KW-1185">Reference proteome</keyword>
<protein>
    <submittedName>
        <fullName evidence="1">Uncharacterized protein</fullName>
    </submittedName>
</protein>
<organism evidence="1 2">
    <name type="scientific">Anguilla anguilla</name>
    <name type="common">European freshwater eel</name>
    <name type="synonym">Muraena anguilla</name>
    <dbReference type="NCBI Taxonomy" id="7936"/>
    <lineage>
        <taxon>Eukaryota</taxon>
        <taxon>Metazoa</taxon>
        <taxon>Chordata</taxon>
        <taxon>Craniata</taxon>
        <taxon>Vertebrata</taxon>
        <taxon>Euteleostomi</taxon>
        <taxon>Actinopterygii</taxon>
        <taxon>Neopterygii</taxon>
        <taxon>Teleostei</taxon>
        <taxon>Anguilliformes</taxon>
        <taxon>Anguillidae</taxon>
        <taxon>Anguilla</taxon>
    </lineage>
</organism>
<name>A0A9D3RP47_ANGAN</name>
<dbReference type="Proteomes" id="UP001044222">
    <property type="component" value="Chromosome 13"/>
</dbReference>
<accession>A0A9D3RP47</accession>
<reference evidence="1" key="1">
    <citation type="submission" date="2021-01" db="EMBL/GenBank/DDBJ databases">
        <title>A chromosome-scale assembly of European eel, Anguilla anguilla.</title>
        <authorList>
            <person name="Henkel C."/>
            <person name="Jong-Raadsen S.A."/>
            <person name="Dufour S."/>
            <person name="Weltzien F.-A."/>
            <person name="Palstra A.P."/>
            <person name="Pelster B."/>
            <person name="Spaink H.P."/>
            <person name="Van Den Thillart G.E."/>
            <person name="Jansen H."/>
            <person name="Zahm M."/>
            <person name="Klopp C."/>
            <person name="Cedric C."/>
            <person name="Louis A."/>
            <person name="Berthelot C."/>
            <person name="Parey E."/>
            <person name="Roest Crollius H."/>
            <person name="Montfort J."/>
            <person name="Robinson-Rechavi M."/>
            <person name="Bucao C."/>
            <person name="Bouchez O."/>
            <person name="Gislard M."/>
            <person name="Lluch J."/>
            <person name="Milhes M."/>
            <person name="Lampietro C."/>
            <person name="Lopez Roques C."/>
            <person name="Donnadieu C."/>
            <person name="Braasch I."/>
            <person name="Desvignes T."/>
            <person name="Postlethwait J."/>
            <person name="Bobe J."/>
            <person name="Guiguen Y."/>
            <person name="Dirks R."/>
        </authorList>
    </citation>
    <scope>NUCLEOTIDE SEQUENCE</scope>
    <source>
        <strain evidence="1">Tag_6206</strain>
        <tissue evidence="1">Liver</tissue>
    </source>
</reference>
<dbReference type="AlphaFoldDB" id="A0A9D3RP47"/>
<proteinExistence type="predicted"/>
<dbReference type="EMBL" id="JAFIRN010000013">
    <property type="protein sequence ID" value="KAG5837281.1"/>
    <property type="molecule type" value="Genomic_DNA"/>
</dbReference>
<gene>
    <name evidence="1" type="ORF">ANANG_G00237630</name>
</gene>
<comment type="caution">
    <text evidence="1">The sequence shown here is derived from an EMBL/GenBank/DDBJ whole genome shotgun (WGS) entry which is preliminary data.</text>
</comment>
<sequence>MKPREQVCLASATTQIPRPVVSKTKVSSFYHPFLIPLHLATKYLFHYNTITGNHSEIDFTGSAFLYQCGFKLTVTSEQLSNS</sequence>
<evidence type="ECO:0000313" key="1">
    <source>
        <dbReference type="EMBL" id="KAG5837281.1"/>
    </source>
</evidence>
<evidence type="ECO:0000313" key="2">
    <source>
        <dbReference type="Proteomes" id="UP001044222"/>
    </source>
</evidence>